<dbReference type="NCBIfam" id="TIGR04020">
    <property type="entry name" value="seco_metab_LLM"/>
    <property type="match status" value="1"/>
</dbReference>
<dbReference type="InterPro" id="IPR024011">
    <property type="entry name" value="Biosynth_lucif-like_mOase_dom"/>
</dbReference>
<keyword evidence="3" id="KW-1185">Reference proteome</keyword>
<dbReference type="RefSeq" id="WP_151970453.1">
    <property type="nucleotide sequence ID" value="NZ_AP019860.1"/>
</dbReference>
<organism evidence="2 3">
    <name type="scientific">Uabimicrobium amorphum</name>
    <dbReference type="NCBI Taxonomy" id="2596890"/>
    <lineage>
        <taxon>Bacteria</taxon>
        <taxon>Pseudomonadati</taxon>
        <taxon>Planctomycetota</taxon>
        <taxon>Candidatus Uabimicrobiia</taxon>
        <taxon>Candidatus Uabimicrobiales</taxon>
        <taxon>Candidatus Uabimicrobiaceae</taxon>
        <taxon>Candidatus Uabimicrobium</taxon>
    </lineage>
</organism>
<dbReference type="EMBL" id="AP019860">
    <property type="protein sequence ID" value="BBM86393.1"/>
    <property type="molecule type" value="Genomic_DNA"/>
</dbReference>
<dbReference type="OrthoDB" id="9778383at2"/>
<dbReference type="GO" id="GO:0005829">
    <property type="term" value="C:cytosol"/>
    <property type="evidence" value="ECO:0007669"/>
    <property type="project" value="TreeGrafter"/>
</dbReference>
<dbReference type="SUPFAM" id="SSF51679">
    <property type="entry name" value="Bacterial luciferase-like"/>
    <property type="match status" value="1"/>
</dbReference>
<feature type="domain" description="Luciferase-like" evidence="1">
    <location>
        <begin position="18"/>
        <end position="316"/>
    </location>
</feature>
<accession>A0A5S9IQT2</accession>
<protein>
    <submittedName>
        <fullName evidence="2">Siderophore biosynthesis protein</fullName>
    </submittedName>
</protein>
<dbReference type="AlphaFoldDB" id="A0A5S9IQT2"/>
<reference evidence="2 3" key="1">
    <citation type="submission" date="2019-08" db="EMBL/GenBank/DDBJ databases">
        <title>Complete genome sequence of Candidatus Uab amorphum.</title>
        <authorList>
            <person name="Shiratori T."/>
            <person name="Suzuki S."/>
            <person name="Kakizawa Y."/>
            <person name="Ishida K."/>
        </authorList>
    </citation>
    <scope>NUCLEOTIDE SEQUENCE [LARGE SCALE GENOMIC DNA]</scope>
    <source>
        <strain evidence="2 3">SRT547</strain>
    </source>
</reference>
<evidence type="ECO:0000259" key="1">
    <source>
        <dbReference type="Pfam" id="PF00296"/>
    </source>
</evidence>
<dbReference type="Pfam" id="PF00296">
    <property type="entry name" value="Bac_luciferase"/>
    <property type="match status" value="1"/>
</dbReference>
<dbReference type="Proteomes" id="UP000326354">
    <property type="component" value="Chromosome"/>
</dbReference>
<evidence type="ECO:0000313" key="3">
    <source>
        <dbReference type="Proteomes" id="UP000326354"/>
    </source>
</evidence>
<dbReference type="InterPro" id="IPR036661">
    <property type="entry name" value="Luciferase-like_sf"/>
</dbReference>
<sequence>MTNNSKQQFSILYFSSSDCDRQRNKYELFQKSAQFADRNHFCAVWMPERHFHPFGGLYPSPAILAATLATTTQKIRLRAGSVVLPLHHPVRVAEEWAVVDNLSQGRVDLSIAAGWSKSDFIFAPQNYTRRHEINLERIAKIKKLWAGEDVLFKDATGNRIPICVYPKPQQKELNVWLTCSSSVERFVDAGKHGYNILTALLFQNPQQLHSKILRYRQALRENGHQYGHVTLMLHCFVGKDEDNIRKIVRKPFCDYLKSATDLWSKESQTLREINHKDQEKMLQFAFERYFRTAAMLGTVDHCASLANDFFQAGVDEIACLIDFGIHTSVVLEHLQYINELKNHFV</sequence>
<dbReference type="InterPro" id="IPR011251">
    <property type="entry name" value="Luciferase-like_dom"/>
</dbReference>
<name>A0A5S9IQT2_UABAM</name>
<dbReference type="KEGG" id="uam:UABAM_04779"/>
<evidence type="ECO:0000313" key="2">
    <source>
        <dbReference type="EMBL" id="BBM86393.1"/>
    </source>
</evidence>
<dbReference type="GO" id="GO:0016705">
    <property type="term" value="F:oxidoreductase activity, acting on paired donors, with incorporation or reduction of molecular oxygen"/>
    <property type="evidence" value="ECO:0007669"/>
    <property type="project" value="InterPro"/>
</dbReference>
<proteinExistence type="predicted"/>
<dbReference type="Gene3D" id="3.20.20.30">
    <property type="entry name" value="Luciferase-like domain"/>
    <property type="match status" value="1"/>
</dbReference>
<dbReference type="InterPro" id="IPR050766">
    <property type="entry name" value="Bact_Lucif_Oxidored"/>
</dbReference>
<dbReference type="PANTHER" id="PTHR30137">
    <property type="entry name" value="LUCIFERASE-LIKE MONOOXYGENASE"/>
    <property type="match status" value="1"/>
</dbReference>
<dbReference type="PANTHER" id="PTHR30137:SF6">
    <property type="entry name" value="LUCIFERASE-LIKE MONOOXYGENASE"/>
    <property type="match status" value="1"/>
</dbReference>
<gene>
    <name evidence="2" type="ORF">UABAM_04779</name>
</gene>